<dbReference type="PATRIC" id="fig|1263870.3.peg.4390"/>
<dbReference type="EMBL" id="ANOH01000278">
    <property type="protein sequence ID" value="EMI54433.1"/>
    <property type="molecule type" value="Genomic_DNA"/>
</dbReference>
<keyword evidence="2" id="KW-1185">Reference proteome</keyword>
<reference evidence="1 2" key="1">
    <citation type="journal article" date="2013" name="Mar. Genomics">
        <title>Expression of sulfatases in Rhodopirellula baltica and the diversity of sulfatases in the genus Rhodopirellula.</title>
        <authorList>
            <person name="Wegner C.E."/>
            <person name="Richter-Heitmann T."/>
            <person name="Klindworth A."/>
            <person name="Klockow C."/>
            <person name="Richter M."/>
            <person name="Achstetter T."/>
            <person name="Glockner F.O."/>
            <person name="Harder J."/>
        </authorList>
    </citation>
    <scope>NUCLEOTIDE SEQUENCE [LARGE SCALE GENOMIC DNA]</scope>
    <source>
        <strain evidence="1 2">SM41</strain>
    </source>
</reference>
<organism evidence="1 2">
    <name type="scientific">Rhodopirellula sallentina SM41</name>
    <dbReference type="NCBI Taxonomy" id="1263870"/>
    <lineage>
        <taxon>Bacteria</taxon>
        <taxon>Pseudomonadati</taxon>
        <taxon>Planctomycetota</taxon>
        <taxon>Planctomycetia</taxon>
        <taxon>Pirellulales</taxon>
        <taxon>Pirellulaceae</taxon>
        <taxon>Rhodopirellula</taxon>
    </lineage>
</organism>
<comment type="caution">
    <text evidence="1">The sequence shown here is derived from an EMBL/GenBank/DDBJ whole genome shotgun (WGS) entry which is preliminary data.</text>
</comment>
<accession>M5UEJ7</accession>
<gene>
    <name evidence="1" type="ORF">RSSM_04144</name>
</gene>
<dbReference type="Proteomes" id="UP000011885">
    <property type="component" value="Unassembled WGS sequence"/>
</dbReference>
<protein>
    <submittedName>
        <fullName evidence="1">Uncharacterized protein</fullName>
    </submittedName>
</protein>
<sequence>MLYAATLDRPRSEQTLFLMERPGLTVEDLISHVAFPLHRCLHVPNDWCVATLSDRDTRTGTAVYHA</sequence>
<evidence type="ECO:0000313" key="1">
    <source>
        <dbReference type="EMBL" id="EMI54433.1"/>
    </source>
</evidence>
<name>M5UEJ7_9BACT</name>
<dbReference type="AlphaFoldDB" id="M5UEJ7"/>
<evidence type="ECO:0000313" key="2">
    <source>
        <dbReference type="Proteomes" id="UP000011885"/>
    </source>
</evidence>
<proteinExistence type="predicted"/>